<accession>K0N4U5</accession>
<dbReference type="AlphaFoldDB" id="K0N4U5"/>
<evidence type="ECO:0000313" key="1">
    <source>
        <dbReference type="EMBL" id="CCJ65190.1"/>
    </source>
</evidence>
<feature type="non-terminal residue" evidence="1">
    <location>
        <position position="1"/>
    </location>
</feature>
<protein>
    <submittedName>
        <fullName evidence="1">Photosynthetic reaction centre M subunit</fullName>
    </submittedName>
</protein>
<dbReference type="EMBL" id="HE966446">
    <property type="protein sequence ID" value="CCJ65190.1"/>
    <property type="molecule type" value="Genomic_DNA"/>
</dbReference>
<reference evidence="1" key="1">
    <citation type="submission" date="2012-07" db="EMBL/GenBank/DDBJ databases">
        <authorList>
            <person name="Sasikala C."/>
        </authorList>
    </citation>
    <scope>NUCLEOTIDE SEQUENCE</scope>
    <source>
        <strain evidence="1">Type strain: JA737</strain>
    </source>
</reference>
<organism evidence="1">
    <name type="scientific">Rhodobacter viridis</name>
    <dbReference type="NCBI Taxonomy" id="1054202"/>
    <lineage>
        <taxon>Bacteria</taxon>
        <taxon>Pseudomonadati</taxon>
        <taxon>Pseudomonadota</taxon>
        <taxon>Alphaproteobacteria</taxon>
        <taxon>Rhodobacterales</taxon>
        <taxon>Rhodobacter group</taxon>
        <taxon>Rhodobacter</taxon>
    </lineage>
</organism>
<gene>
    <name evidence="1" type="primary">pufM</name>
</gene>
<proteinExistence type="predicted"/>
<sequence>GLAQNRGRVLKRSRGRRFVRVRGHHRSGSPQEFAPGLDQPVLARPRQPVLQPVPRPLDRFALRLGAPVRHARRDHS</sequence>
<feature type="non-terminal residue" evidence="1">
    <location>
        <position position="76"/>
    </location>
</feature>
<name>K0N4U5_9RHOB</name>
<reference evidence="1" key="2">
    <citation type="journal article" date="2013" name="Int. J. Syst. Evol. Microbiol.">
        <title>Rhodobacter viridis sp. nov., a phototrophic bacterium isolated from mud of a stream.</title>
        <authorList>
            <person name="Raj P.S."/>
            <person name="Ramaprasad E.V."/>
            <person name="Vaseef S."/>
            <person name="Sasikala C.H."/>
            <person name="Ramana C.H.V."/>
        </authorList>
    </citation>
    <scope>NUCLEOTIDE SEQUENCE</scope>
    <source>
        <strain evidence="1">Type strain: JA737</strain>
    </source>
</reference>